<dbReference type="InterPro" id="IPR023772">
    <property type="entry name" value="DNA-bd_HTH_TetR-type_CS"/>
</dbReference>
<dbReference type="Gene3D" id="1.10.10.60">
    <property type="entry name" value="Homeodomain-like"/>
    <property type="match status" value="1"/>
</dbReference>
<dbReference type="SUPFAM" id="SSF46689">
    <property type="entry name" value="Homeodomain-like"/>
    <property type="match status" value="1"/>
</dbReference>
<dbReference type="InterPro" id="IPR011075">
    <property type="entry name" value="TetR_C"/>
</dbReference>
<dbReference type="RefSeq" id="WP_062116554.1">
    <property type="nucleotide sequence ID" value="NZ_CP013236.1"/>
</dbReference>
<evidence type="ECO:0000256" key="2">
    <source>
        <dbReference type="ARBA" id="ARBA00023015"/>
    </source>
</evidence>
<dbReference type="InterPro" id="IPR009057">
    <property type="entry name" value="Homeodomain-like_sf"/>
</dbReference>
<protein>
    <submittedName>
        <fullName evidence="7">Bacterial regulatory s, tetR family protein</fullName>
    </submittedName>
</protein>
<feature type="DNA-binding region" description="H-T-H motif" evidence="5">
    <location>
        <begin position="44"/>
        <end position="63"/>
    </location>
</feature>
<dbReference type="PROSITE" id="PS01081">
    <property type="entry name" value="HTH_TETR_1"/>
    <property type="match status" value="1"/>
</dbReference>
<dbReference type="PANTHER" id="PTHR47506:SF10">
    <property type="entry name" value="TRANSCRIPTIONAL REGULATORY PROTEIN"/>
    <property type="match status" value="1"/>
</dbReference>
<dbReference type="Proteomes" id="UP000074914">
    <property type="component" value="Chromosome"/>
</dbReference>
<dbReference type="PROSITE" id="PS50977">
    <property type="entry name" value="HTH_TETR_2"/>
    <property type="match status" value="1"/>
</dbReference>
<dbReference type="PANTHER" id="PTHR47506">
    <property type="entry name" value="TRANSCRIPTIONAL REGULATORY PROTEIN"/>
    <property type="match status" value="1"/>
</dbReference>
<dbReference type="SUPFAM" id="SSF48498">
    <property type="entry name" value="Tetracyclin repressor-like, C-terminal domain"/>
    <property type="match status" value="1"/>
</dbReference>
<evidence type="ECO:0000313" key="7">
    <source>
        <dbReference type="EMBL" id="AMP15451.1"/>
    </source>
</evidence>
<keyword evidence="3 5" id="KW-0238">DNA-binding</keyword>
<evidence type="ECO:0000256" key="1">
    <source>
        <dbReference type="ARBA" id="ARBA00022491"/>
    </source>
</evidence>
<dbReference type="InterPro" id="IPR036271">
    <property type="entry name" value="Tet_transcr_reg_TetR-rel_C_sf"/>
</dbReference>
<sequence length="208" mass="22478">MKTEIPSSHAKLSIPRGRPREFDMDETLDKAVPVFCSRGYHGTSINDLAEGMQLTVGSIYKAFKDKRGVFLAVLDRQSSQRGIELSQVLARVQSGRDKVQAALTFYAELSHGSRGREGCLVVSTAVELAALDVEIGARAAAAMQGREALMNQLIRQGKNDGSIPLHVDSAATGRLLLCLLQGLRVVGKTGKTRKEMLALVDAAMKILT</sequence>
<evidence type="ECO:0000256" key="5">
    <source>
        <dbReference type="PROSITE-ProRule" id="PRU00335"/>
    </source>
</evidence>
<accession>A0ABM5Z8U1</accession>
<keyword evidence="1" id="KW-0678">Repressor</keyword>
<reference evidence="7 8" key="1">
    <citation type="submission" date="2015-11" db="EMBL/GenBank/DDBJ databases">
        <title>Exploring the genomic traits of fungus-feeding bacterial genus Collimonas.</title>
        <authorList>
            <person name="Song C."/>
            <person name="Schmidt R."/>
            <person name="de Jager V."/>
            <person name="Krzyzanowska D."/>
            <person name="Jongedijk E."/>
            <person name="Cankar K."/>
            <person name="Beekwilder J."/>
            <person name="van Veen A."/>
            <person name="de Boer W."/>
            <person name="van Veen J.A."/>
            <person name="Garbeva P."/>
        </authorList>
    </citation>
    <scope>NUCLEOTIDE SEQUENCE [LARGE SCALE GENOMIC DNA]</scope>
    <source>
        <strain evidence="7 8">Ter291</strain>
    </source>
</reference>
<gene>
    <name evidence="7" type="ORF">CPter291_3214</name>
</gene>
<feature type="domain" description="HTH tetR-type" evidence="6">
    <location>
        <begin position="21"/>
        <end position="81"/>
    </location>
</feature>
<dbReference type="Pfam" id="PF00440">
    <property type="entry name" value="TetR_N"/>
    <property type="match status" value="1"/>
</dbReference>
<dbReference type="Pfam" id="PF16925">
    <property type="entry name" value="TetR_C_13"/>
    <property type="match status" value="1"/>
</dbReference>
<name>A0ABM5Z8U1_9BURK</name>
<dbReference type="EMBL" id="CP013236">
    <property type="protein sequence ID" value="AMP15451.1"/>
    <property type="molecule type" value="Genomic_DNA"/>
</dbReference>
<evidence type="ECO:0000256" key="4">
    <source>
        <dbReference type="ARBA" id="ARBA00023163"/>
    </source>
</evidence>
<dbReference type="InterPro" id="IPR001647">
    <property type="entry name" value="HTH_TetR"/>
</dbReference>
<evidence type="ECO:0000313" key="8">
    <source>
        <dbReference type="Proteomes" id="UP000074914"/>
    </source>
</evidence>
<organism evidence="7 8">
    <name type="scientific">Collimonas pratensis</name>
    <dbReference type="NCBI Taxonomy" id="279113"/>
    <lineage>
        <taxon>Bacteria</taxon>
        <taxon>Pseudomonadati</taxon>
        <taxon>Pseudomonadota</taxon>
        <taxon>Betaproteobacteria</taxon>
        <taxon>Burkholderiales</taxon>
        <taxon>Oxalobacteraceae</taxon>
        <taxon>Collimonas</taxon>
    </lineage>
</organism>
<keyword evidence="8" id="KW-1185">Reference proteome</keyword>
<evidence type="ECO:0000256" key="3">
    <source>
        <dbReference type="ARBA" id="ARBA00023125"/>
    </source>
</evidence>
<keyword evidence="2" id="KW-0805">Transcription regulation</keyword>
<evidence type="ECO:0000259" key="6">
    <source>
        <dbReference type="PROSITE" id="PS50977"/>
    </source>
</evidence>
<proteinExistence type="predicted"/>
<dbReference type="Gene3D" id="1.10.357.10">
    <property type="entry name" value="Tetracycline Repressor, domain 2"/>
    <property type="match status" value="1"/>
</dbReference>
<keyword evidence="4" id="KW-0804">Transcription</keyword>